<protein>
    <submittedName>
        <fullName evidence="2">GNAT family N-acetyltransferase</fullName>
    </submittedName>
</protein>
<reference evidence="2" key="2">
    <citation type="journal article" date="2021" name="PeerJ">
        <title>Extensive microbial diversity within the chicken gut microbiome revealed by metagenomics and culture.</title>
        <authorList>
            <person name="Gilroy R."/>
            <person name="Ravi A."/>
            <person name="Getino M."/>
            <person name="Pursley I."/>
            <person name="Horton D.L."/>
            <person name="Alikhan N.F."/>
            <person name="Baker D."/>
            <person name="Gharbi K."/>
            <person name="Hall N."/>
            <person name="Watson M."/>
            <person name="Adriaenssens E.M."/>
            <person name="Foster-Nyarko E."/>
            <person name="Jarju S."/>
            <person name="Secka A."/>
            <person name="Antonio M."/>
            <person name="Oren A."/>
            <person name="Chaudhuri R.R."/>
            <person name="La Ragione R."/>
            <person name="Hildebrand F."/>
            <person name="Pallen M.J."/>
        </authorList>
    </citation>
    <scope>NUCLEOTIDE SEQUENCE</scope>
    <source>
        <strain evidence="2">CHK189-12415</strain>
    </source>
</reference>
<evidence type="ECO:0000313" key="2">
    <source>
        <dbReference type="EMBL" id="HIR61138.1"/>
    </source>
</evidence>
<comment type="caution">
    <text evidence="2">The sequence shown here is derived from an EMBL/GenBank/DDBJ whole genome shotgun (WGS) entry which is preliminary data.</text>
</comment>
<organism evidence="2 3">
    <name type="scientific">Candidatus Faecivivens stercoravium</name>
    <dbReference type="NCBI Taxonomy" id="2840803"/>
    <lineage>
        <taxon>Bacteria</taxon>
        <taxon>Bacillati</taxon>
        <taxon>Bacillota</taxon>
        <taxon>Clostridia</taxon>
        <taxon>Eubacteriales</taxon>
        <taxon>Oscillospiraceae</taxon>
        <taxon>Oscillospiraceae incertae sedis</taxon>
        <taxon>Candidatus Faecivivens</taxon>
    </lineage>
</organism>
<dbReference type="InterPro" id="IPR016181">
    <property type="entry name" value="Acyl_CoA_acyltransferase"/>
</dbReference>
<accession>A0A9D1DY58</accession>
<dbReference type="PROSITE" id="PS51186">
    <property type="entry name" value="GNAT"/>
    <property type="match status" value="1"/>
</dbReference>
<dbReference type="PANTHER" id="PTHR43792:SF1">
    <property type="entry name" value="N-ACETYLTRANSFERASE DOMAIN-CONTAINING PROTEIN"/>
    <property type="match status" value="1"/>
</dbReference>
<dbReference type="EMBL" id="DVHA01000195">
    <property type="protein sequence ID" value="HIR61138.1"/>
    <property type="molecule type" value="Genomic_DNA"/>
</dbReference>
<reference evidence="2" key="1">
    <citation type="submission" date="2020-10" db="EMBL/GenBank/DDBJ databases">
        <authorList>
            <person name="Gilroy R."/>
        </authorList>
    </citation>
    <scope>NUCLEOTIDE SEQUENCE</scope>
    <source>
        <strain evidence="2">CHK189-12415</strain>
    </source>
</reference>
<dbReference type="PANTHER" id="PTHR43792">
    <property type="entry name" value="GNAT FAMILY, PUTATIVE (AFU_ORTHOLOGUE AFUA_3G00765)-RELATED-RELATED"/>
    <property type="match status" value="1"/>
</dbReference>
<dbReference type="AlphaFoldDB" id="A0A9D1DY58"/>
<dbReference type="GO" id="GO:0016747">
    <property type="term" value="F:acyltransferase activity, transferring groups other than amino-acyl groups"/>
    <property type="evidence" value="ECO:0007669"/>
    <property type="project" value="InterPro"/>
</dbReference>
<dbReference type="InterPro" id="IPR000182">
    <property type="entry name" value="GNAT_dom"/>
</dbReference>
<dbReference type="Gene3D" id="3.40.630.30">
    <property type="match status" value="1"/>
</dbReference>
<evidence type="ECO:0000313" key="3">
    <source>
        <dbReference type="Proteomes" id="UP000824241"/>
    </source>
</evidence>
<sequence>MQIETERLVLRPLGPADLPTVHRYAADPENARYMFFGLKQTEADTTAFLAGVEAEWKKEAPSFYEFALTLDGVQFGAVGLYLNDSRTEGELGWILDRRYQGKGYALEGAKAVRDFAFRELGLLTLIAHCDTRNAPSFRLMERLGMKRVAVGPRHYPQTGEEAEEFTYRLCRPN</sequence>
<name>A0A9D1DY58_9FIRM</name>
<gene>
    <name evidence="2" type="ORF">IAB37_06155</name>
</gene>
<feature type="domain" description="N-acetyltransferase" evidence="1">
    <location>
        <begin position="8"/>
        <end position="170"/>
    </location>
</feature>
<dbReference type="InterPro" id="IPR051531">
    <property type="entry name" value="N-acetyltransferase"/>
</dbReference>
<evidence type="ECO:0000259" key="1">
    <source>
        <dbReference type="PROSITE" id="PS51186"/>
    </source>
</evidence>
<dbReference type="Proteomes" id="UP000824241">
    <property type="component" value="Unassembled WGS sequence"/>
</dbReference>
<proteinExistence type="predicted"/>
<dbReference type="Pfam" id="PF13302">
    <property type="entry name" value="Acetyltransf_3"/>
    <property type="match status" value="1"/>
</dbReference>
<dbReference type="SUPFAM" id="SSF55729">
    <property type="entry name" value="Acyl-CoA N-acyltransferases (Nat)"/>
    <property type="match status" value="1"/>
</dbReference>